<dbReference type="AlphaFoldDB" id="A0A2P8HT07"/>
<proteinExistence type="predicted"/>
<protein>
    <submittedName>
        <fullName evidence="1">Uncharacterized protein</fullName>
    </submittedName>
</protein>
<evidence type="ECO:0000313" key="1">
    <source>
        <dbReference type="EMBL" id="PSL49304.1"/>
    </source>
</evidence>
<dbReference type="Proteomes" id="UP000240971">
    <property type="component" value="Unassembled WGS sequence"/>
</dbReference>
<gene>
    <name evidence="1" type="ORF">CLV51_101635</name>
</gene>
<keyword evidence="2" id="KW-1185">Reference proteome</keyword>
<evidence type="ECO:0000313" key="2">
    <source>
        <dbReference type="Proteomes" id="UP000240971"/>
    </source>
</evidence>
<name>A0A2P8HT07_CHINA</name>
<dbReference type="EMBL" id="PYAW01000001">
    <property type="protein sequence ID" value="PSL49304.1"/>
    <property type="molecule type" value="Genomic_DNA"/>
</dbReference>
<reference evidence="1 2" key="1">
    <citation type="submission" date="2018-03" db="EMBL/GenBank/DDBJ databases">
        <title>Genomic Encyclopedia of Archaeal and Bacterial Type Strains, Phase II (KMG-II): from individual species to whole genera.</title>
        <authorList>
            <person name="Goeker M."/>
        </authorList>
    </citation>
    <scope>NUCLEOTIDE SEQUENCE [LARGE SCALE GENOMIC DNA]</scope>
    <source>
        <strain evidence="1 2">DSM 24859</strain>
    </source>
</reference>
<accession>A0A2P8HT07</accession>
<sequence length="122" mass="14378">MLFPHQHWVFLLSSTYVDIVVSENLFHKGGIRKMLKEGICYPQNQDPIFKGKFNHNNKISFTSGEGHLFPTYFTFYRGFYTSIVNKKQLGMKNGQTACVWKLGVFYSHFYVDCEKWLFNICE</sequence>
<organism evidence="1 2">
    <name type="scientific">Chitinophaga niastensis</name>
    <dbReference type="NCBI Taxonomy" id="536980"/>
    <lineage>
        <taxon>Bacteria</taxon>
        <taxon>Pseudomonadati</taxon>
        <taxon>Bacteroidota</taxon>
        <taxon>Chitinophagia</taxon>
        <taxon>Chitinophagales</taxon>
        <taxon>Chitinophagaceae</taxon>
        <taxon>Chitinophaga</taxon>
    </lineage>
</organism>
<comment type="caution">
    <text evidence="1">The sequence shown here is derived from an EMBL/GenBank/DDBJ whole genome shotgun (WGS) entry which is preliminary data.</text>
</comment>